<proteinExistence type="predicted"/>
<evidence type="ECO:0000256" key="13">
    <source>
        <dbReference type="PROSITE-ProRule" id="PRU00169"/>
    </source>
</evidence>
<dbReference type="Gene3D" id="1.10.287.130">
    <property type="match status" value="1"/>
</dbReference>
<dbReference type="SMART" id="SM00091">
    <property type="entry name" value="PAS"/>
    <property type="match status" value="2"/>
</dbReference>
<dbReference type="CDD" id="cd17546">
    <property type="entry name" value="REC_hyHK_CKI1_RcsC-like"/>
    <property type="match status" value="1"/>
</dbReference>
<dbReference type="Pfam" id="PF02518">
    <property type="entry name" value="HATPase_c"/>
    <property type="match status" value="1"/>
</dbReference>
<evidence type="ECO:0000313" key="22">
    <source>
        <dbReference type="Proteomes" id="UP001595457"/>
    </source>
</evidence>
<dbReference type="CDD" id="cd16922">
    <property type="entry name" value="HATPase_EvgS-ArcB-TorS-like"/>
    <property type="match status" value="1"/>
</dbReference>
<dbReference type="PROSITE" id="PS50109">
    <property type="entry name" value="HIS_KIN"/>
    <property type="match status" value="1"/>
</dbReference>
<evidence type="ECO:0000256" key="2">
    <source>
        <dbReference type="ARBA" id="ARBA00004651"/>
    </source>
</evidence>
<dbReference type="InterPro" id="IPR005467">
    <property type="entry name" value="His_kinase_dom"/>
</dbReference>
<evidence type="ECO:0000256" key="9">
    <source>
        <dbReference type="ARBA" id="ARBA00022989"/>
    </source>
</evidence>
<dbReference type="SUPFAM" id="SSF55874">
    <property type="entry name" value="ATPase domain of HSP90 chaperone/DNA topoisomerase II/histidine kinase"/>
    <property type="match status" value="1"/>
</dbReference>
<accession>A0ABV7ARD2</accession>
<keyword evidence="14" id="KW-0175">Coiled coil</keyword>
<sequence>MPASNVKPIRAPLGLLWKNLSIVGLYALAGLIGTSLPLPPGYPSPLWPSAGLGIATLLLGGQGCWPGVWLGSLLTNLWLDLSPTGAGLSALLASAETALAWLGIRLARPYLPGAQPAPGKEDGGGTNPDGSALPSQRVPADCQQGGCTSLDEISAQLRIDEQRDRFFALALDLFCIAGKDGYLHRINPAFSRTLGWSEEELLSRPFMEFVHPDDLGATQAEFERVRSGEVATDFENRYRCKDGSFRWLTWKTLPQPGETWFATARDTTEQHLAAQQLKELNAQLEQRIGEHSQALVELQEKKEELRAVLDHLLDCVITLDCHGNIQGVNAASEQLLGYRPEELIGRNVSCLIAAPLRERHGDHLSRELEACGRRVIGSRVEVIGQHKDGHSISLELSASEYYVNGERFLIASLRDIRERKALIAKLTQAREDAEQANRAKSVFLAAMSHEIRTPMNGIIGLIDVLAQDNLNAYQADLVQTIRESSSNLLAIINDILDFSKIEAGKLAIERAPLNLTGLVDSLCNSLLALARSQGVVLNYSIAEDVPGWVKSDATRLRQIFYNLIGNALKFSGGRSERPGLVEVRVRLASADPLRVAIAVEDNGIGIAPENLRHLFTPFNQGESATNRRFGGTGLGLAICKRLVQMLHGEIAVASMPGKGAEFTVTLPLEAASAPADASSPPVLPARRRPAADVSSPRILVAEDDAVNRKVVQQQLSILGYAFDMADDGAEALEMWRQGSYDLLLSDLQMPNMDGYQLTASIRSEEAGQSRMPILALTANALRSEAERALGTGMDEYLTKPILLGNLGDALERWLGREGQAVRPHPPAAQSTVEQTMLVDPAALCAQMGEDAELIREILDLYLDSLRTQSSQIREAFQHQDTHTIGSLAHSLKAASRSVGAVQLGQLCAELEQAARNGDEVALKHGIAAFAPLEKATAARIEQWLEESASAPAE</sequence>
<dbReference type="Gene3D" id="1.20.120.160">
    <property type="entry name" value="HPT domain"/>
    <property type="match status" value="1"/>
</dbReference>
<feature type="domain" description="Histidine kinase" evidence="17">
    <location>
        <begin position="446"/>
        <end position="670"/>
    </location>
</feature>
<dbReference type="PANTHER" id="PTHR45339">
    <property type="entry name" value="HYBRID SIGNAL TRANSDUCTION HISTIDINE KINASE J"/>
    <property type="match status" value="1"/>
</dbReference>
<feature type="domain" description="PAS" evidence="19">
    <location>
        <begin position="180"/>
        <end position="229"/>
    </location>
</feature>
<feature type="domain" description="HPt" evidence="20">
    <location>
        <begin position="850"/>
        <end position="947"/>
    </location>
</feature>
<dbReference type="InterPro" id="IPR003594">
    <property type="entry name" value="HATPase_dom"/>
</dbReference>
<feature type="region of interest" description="Disordered" evidence="15">
    <location>
        <begin position="115"/>
        <end position="141"/>
    </location>
</feature>
<evidence type="ECO:0000256" key="12">
    <source>
        <dbReference type="PROSITE-ProRule" id="PRU00110"/>
    </source>
</evidence>
<comment type="caution">
    <text evidence="21">The sequence shown here is derived from an EMBL/GenBank/DDBJ whole genome shotgun (WGS) entry which is preliminary data.</text>
</comment>
<dbReference type="InterPro" id="IPR004358">
    <property type="entry name" value="Sig_transdc_His_kin-like_C"/>
</dbReference>
<feature type="domain" description="Response regulatory" evidence="18">
    <location>
        <begin position="697"/>
        <end position="814"/>
    </location>
</feature>
<keyword evidence="22" id="KW-1185">Reference proteome</keyword>
<feature type="domain" description="PAS" evidence="19">
    <location>
        <begin position="301"/>
        <end position="347"/>
    </location>
</feature>
<dbReference type="NCBIfam" id="TIGR00229">
    <property type="entry name" value="sensory_box"/>
    <property type="match status" value="2"/>
</dbReference>
<dbReference type="InterPro" id="IPR003661">
    <property type="entry name" value="HisK_dim/P_dom"/>
</dbReference>
<feature type="transmembrane region" description="Helical" evidence="16">
    <location>
        <begin position="20"/>
        <end position="38"/>
    </location>
</feature>
<dbReference type="InterPro" id="IPR013655">
    <property type="entry name" value="PAS_fold_3"/>
</dbReference>
<dbReference type="Pfam" id="PF13426">
    <property type="entry name" value="PAS_9"/>
    <property type="match status" value="1"/>
</dbReference>
<dbReference type="EC" id="2.7.13.3" evidence="3"/>
<dbReference type="Proteomes" id="UP001595457">
    <property type="component" value="Unassembled WGS sequence"/>
</dbReference>
<dbReference type="SMART" id="SM00387">
    <property type="entry name" value="HATPase_c"/>
    <property type="match status" value="1"/>
</dbReference>
<dbReference type="SMART" id="SM00388">
    <property type="entry name" value="HisKA"/>
    <property type="match status" value="1"/>
</dbReference>
<dbReference type="Pfam" id="PF00512">
    <property type="entry name" value="HisKA"/>
    <property type="match status" value="1"/>
</dbReference>
<evidence type="ECO:0000259" key="18">
    <source>
        <dbReference type="PROSITE" id="PS50110"/>
    </source>
</evidence>
<feature type="coiled-coil region" evidence="14">
    <location>
        <begin position="274"/>
        <end position="315"/>
    </location>
</feature>
<evidence type="ECO:0000256" key="16">
    <source>
        <dbReference type="SAM" id="Phobius"/>
    </source>
</evidence>
<organism evidence="21 22">
    <name type="scientific">Azotobacter bryophylli</name>
    <dbReference type="NCBI Taxonomy" id="1986537"/>
    <lineage>
        <taxon>Bacteria</taxon>
        <taxon>Pseudomonadati</taxon>
        <taxon>Pseudomonadota</taxon>
        <taxon>Gammaproteobacteria</taxon>
        <taxon>Pseudomonadales</taxon>
        <taxon>Pseudomonadaceae</taxon>
        <taxon>Azotobacter</taxon>
    </lineage>
</organism>
<dbReference type="Pfam" id="PF08447">
    <property type="entry name" value="PAS_3"/>
    <property type="match status" value="1"/>
</dbReference>
<gene>
    <name evidence="21" type="ORF">ACFOJE_07550</name>
</gene>
<comment type="subcellular location">
    <subcellularLocation>
        <location evidence="2">Cell membrane</location>
        <topology evidence="2">Multi-pass membrane protein</topology>
    </subcellularLocation>
</comment>
<evidence type="ECO:0000256" key="8">
    <source>
        <dbReference type="ARBA" id="ARBA00022840"/>
    </source>
</evidence>
<evidence type="ECO:0000256" key="15">
    <source>
        <dbReference type="SAM" id="MobiDB-lite"/>
    </source>
</evidence>
<dbReference type="PROSITE" id="PS50110">
    <property type="entry name" value="RESPONSE_REGULATORY"/>
    <property type="match status" value="1"/>
</dbReference>
<dbReference type="SMART" id="SM00448">
    <property type="entry name" value="REC"/>
    <property type="match status" value="1"/>
</dbReference>
<dbReference type="RefSeq" id="WP_377813694.1">
    <property type="nucleotide sequence ID" value="NZ_JBHRSJ010000012.1"/>
</dbReference>
<keyword evidence="7" id="KW-0547">Nucleotide-binding</keyword>
<evidence type="ECO:0000259" key="19">
    <source>
        <dbReference type="PROSITE" id="PS50112"/>
    </source>
</evidence>
<keyword evidence="10" id="KW-0902">Two-component regulatory system</keyword>
<evidence type="ECO:0000256" key="7">
    <source>
        <dbReference type="ARBA" id="ARBA00022741"/>
    </source>
</evidence>
<dbReference type="InterPro" id="IPR008207">
    <property type="entry name" value="Sig_transdc_His_kin_Hpt_dom"/>
</dbReference>
<dbReference type="PROSITE" id="PS50894">
    <property type="entry name" value="HPT"/>
    <property type="match status" value="1"/>
</dbReference>
<protein>
    <recommendedName>
        <fullName evidence="3">histidine kinase</fullName>
        <ecNumber evidence="3">2.7.13.3</ecNumber>
    </recommendedName>
</protein>
<dbReference type="Pfam" id="PF01627">
    <property type="entry name" value="Hpt"/>
    <property type="match status" value="1"/>
</dbReference>
<keyword evidence="5 13" id="KW-0597">Phosphoprotein</keyword>
<dbReference type="InterPro" id="IPR011006">
    <property type="entry name" value="CheY-like_superfamily"/>
</dbReference>
<dbReference type="InterPro" id="IPR036641">
    <property type="entry name" value="HPT_dom_sf"/>
</dbReference>
<dbReference type="SUPFAM" id="SSF47226">
    <property type="entry name" value="Histidine-containing phosphotransfer domain, HPT domain"/>
    <property type="match status" value="1"/>
</dbReference>
<dbReference type="PRINTS" id="PR00344">
    <property type="entry name" value="BCTRLSENSOR"/>
</dbReference>
<comment type="catalytic activity">
    <reaction evidence="1">
        <text>ATP + protein L-histidine = ADP + protein N-phospho-L-histidine.</text>
        <dbReference type="EC" id="2.7.13.3"/>
    </reaction>
</comment>
<dbReference type="SUPFAM" id="SSF55785">
    <property type="entry name" value="PYP-like sensor domain (PAS domain)"/>
    <property type="match status" value="2"/>
</dbReference>
<dbReference type="SUPFAM" id="SSF52172">
    <property type="entry name" value="CheY-like"/>
    <property type="match status" value="1"/>
</dbReference>
<feature type="modified residue" description="Phosphohistidine" evidence="12">
    <location>
        <position position="889"/>
    </location>
</feature>
<dbReference type="SMART" id="SM00073">
    <property type="entry name" value="HPT"/>
    <property type="match status" value="1"/>
</dbReference>
<dbReference type="PANTHER" id="PTHR45339:SF1">
    <property type="entry name" value="HYBRID SIGNAL TRANSDUCTION HISTIDINE KINASE J"/>
    <property type="match status" value="1"/>
</dbReference>
<dbReference type="EMBL" id="JBHRSJ010000012">
    <property type="protein sequence ID" value="MFC2972064.1"/>
    <property type="molecule type" value="Genomic_DNA"/>
</dbReference>
<evidence type="ECO:0000256" key="10">
    <source>
        <dbReference type="ARBA" id="ARBA00023012"/>
    </source>
</evidence>
<dbReference type="CDD" id="cd00130">
    <property type="entry name" value="PAS"/>
    <property type="match status" value="2"/>
</dbReference>
<reference evidence="22" key="1">
    <citation type="journal article" date="2019" name="Int. J. Syst. Evol. Microbiol.">
        <title>The Global Catalogue of Microorganisms (GCM) 10K type strain sequencing project: providing services to taxonomists for standard genome sequencing and annotation.</title>
        <authorList>
            <consortium name="The Broad Institute Genomics Platform"/>
            <consortium name="The Broad Institute Genome Sequencing Center for Infectious Disease"/>
            <person name="Wu L."/>
            <person name="Ma J."/>
        </authorList>
    </citation>
    <scope>NUCLEOTIDE SEQUENCE [LARGE SCALE GENOMIC DNA]</scope>
    <source>
        <strain evidence="22">KCTC 62195</strain>
    </source>
</reference>
<dbReference type="CDD" id="cd00088">
    <property type="entry name" value="HPT"/>
    <property type="match status" value="1"/>
</dbReference>
<name>A0ABV7ARD2_9GAMM</name>
<keyword evidence="9 16" id="KW-1133">Transmembrane helix</keyword>
<evidence type="ECO:0000259" key="20">
    <source>
        <dbReference type="PROSITE" id="PS50894"/>
    </source>
</evidence>
<dbReference type="SUPFAM" id="SSF47384">
    <property type="entry name" value="Homodimeric domain of signal transducing histidine kinase"/>
    <property type="match status" value="1"/>
</dbReference>
<dbReference type="SMART" id="SM00086">
    <property type="entry name" value="PAC"/>
    <property type="match status" value="2"/>
</dbReference>
<keyword evidence="8" id="KW-0067">ATP-binding</keyword>
<dbReference type="InterPro" id="IPR035965">
    <property type="entry name" value="PAS-like_dom_sf"/>
</dbReference>
<evidence type="ECO:0000256" key="4">
    <source>
        <dbReference type="ARBA" id="ARBA00022475"/>
    </source>
</evidence>
<dbReference type="Gene3D" id="3.40.50.2300">
    <property type="match status" value="1"/>
</dbReference>
<evidence type="ECO:0000256" key="6">
    <source>
        <dbReference type="ARBA" id="ARBA00022692"/>
    </source>
</evidence>
<evidence type="ECO:0000259" key="17">
    <source>
        <dbReference type="PROSITE" id="PS50109"/>
    </source>
</evidence>
<feature type="modified residue" description="4-aspartylphosphate" evidence="13">
    <location>
        <position position="746"/>
    </location>
</feature>
<dbReference type="InterPro" id="IPR036890">
    <property type="entry name" value="HATPase_C_sf"/>
</dbReference>
<dbReference type="Gene3D" id="3.30.565.10">
    <property type="entry name" value="Histidine kinase-like ATPase, C-terminal domain"/>
    <property type="match status" value="1"/>
</dbReference>
<dbReference type="InterPro" id="IPR036097">
    <property type="entry name" value="HisK_dim/P_sf"/>
</dbReference>
<evidence type="ECO:0000256" key="14">
    <source>
        <dbReference type="SAM" id="Coils"/>
    </source>
</evidence>
<dbReference type="CDD" id="cd00082">
    <property type="entry name" value="HisKA"/>
    <property type="match status" value="1"/>
</dbReference>
<feature type="transmembrane region" description="Helical" evidence="16">
    <location>
        <begin position="86"/>
        <end position="104"/>
    </location>
</feature>
<evidence type="ECO:0000256" key="3">
    <source>
        <dbReference type="ARBA" id="ARBA00012438"/>
    </source>
</evidence>
<keyword evidence="11 16" id="KW-0472">Membrane</keyword>
<dbReference type="Pfam" id="PF00072">
    <property type="entry name" value="Response_reg"/>
    <property type="match status" value="1"/>
</dbReference>
<evidence type="ECO:0000256" key="1">
    <source>
        <dbReference type="ARBA" id="ARBA00000085"/>
    </source>
</evidence>
<evidence type="ECO:0000256" key="5">
    <source>
        <dbReference type="ARBA" id="ARBA00022553"/>
    </source>
</evidence>
<dbReference type="InterPro" id="IPR001789">
    <property type="entry name" value="Sig_transdc_resp-reg_receiver"/>
</dbReference>
<keyword evidence="6 16" id="KW-0812">Transmembrane</keyword>
<keyword evidence="4" id="KW-1003">Cell membrane</keyword>
<dbReference type="PROSITE" id="PS50112">
    <property type="entry name" value="PAS"/>
    <property type="match status" value="2"/>
</dbReference>
<dbReference type="Gene3D" id="3.30.450.20">
    <property type="entry name" value="PAS domain"/>
    <property type="match status" value="2"/>
</dbReference>
<evidence type="ECO:0000256" key="11">
    <source>
        <dbReference type="ARBA" id="ARBA00023136"/>
    </source>
</evidence>
<dbReference type="InterPro" id="IPR000014">
    <property type="entry name" value="PAS"/>
</dbReference>
<feature type="transmembrane region" description="Helical" evidence="16">
    <location>
        <begin position="50"/>
        <end position="74"/>
    </location>
</feature>
<dbReference type="InterPro" id="IPR001610">
    <property type="entry name" value="PAC"/>
</dbReference>
<evidence type="ECO:0000313" key="21">
    <source>
        <dbReference type="EMBL" id="MFC2972064.1"/>
    </source>
</evidence>